<dbReference type="PROSITE" id="PS51733">
    <property type="entry name" value="BPL_LPL_CATALYTIC"/>
    <property type="match status" value="1"/>
</dbReference>
<reference evidence="3" key="1">
    <citation type="journal article" date="2005" name="Environ. Microbiol.">
        <title>Genetic and functional properties of uncultivated thermophilic crenarchaeotes from a subsurface gold mine as revealed by analysis of genome fragments.</title>
        <authorList>
            <person name="Nunoura T."/>
            <person name="Hirayama H."/>
            <person name="Takami H."/>
            <person name="Oida H."/>
            <person name="Nishi S."/>
            <person name="Shimamura S."/>
            <person name="Suzuki Y."/>
            <person name="Inagaki F."/>
            <person name="Takai K."/>
            <person name="Nealson K.H."/>
            <person name="Horikoshi K."/>
        </authorList>
    </citation>
    <scope>NUCLEOTIDE SEQUENCE</scope>
</reference>
<dbReference type="SUPFAM" id="SSF55681">
    <property type="entry name" value="Class II aaRS and biotin synthetases"/>
    <property type="match status" value="1"/>
</dbReference>
<dbReference type="Pfam" id="PF03099">
    <property type="entry name" value="BPL_LplA_LipB"/>
    <property type="match status" value="1"/>
</dbReference>
<dbReference type="NCBIfam" id="TIGR00121">
    <property type="entry name" value="birA_ligase"/>
    <property type="match status" value="1"/>
</dbReference>
<accession>H5SJD6</accession>
<dbReference type="InterPro" id="IPR004143">
    <property type="entry name" value="BPL_LPL_catalytic"/>
</dbReference>
<dbReference type="AlphaFoldDB" id="H5SJD6"/>
<proteinExistence type="predicted"/>
<feature type="domain" description="BPL/LPL catalytic" evidence="2">
    <location>
        <begin position="9"/>
        <end position="200"/>
    </location>
</feature>
<dbReference type="CDD" id="cd16442">
    <property type="entry name" value="BPL"/>
    <property type="match status" value="1"/>
</dbReference>
<keyword evidence="1 3" id="KW-0436">Ligase</keyword>
<dbReference type="GO" id="GO:0004077">
    <property type="term" value="F:biotin--[biotin carboxyl-carrier protein] ligase activity"/>
    <property type="evidence" value="ECO:0007669"/>
    <property type="project" value="InterPro"/>
</dbReference>
<evidence type="ECO:0000256" key="1">
    <source>
        <dbReference type="ARBA" id="ARBA00022598"/>
    </source>
</evidence>
<evidence type="ECO:0000259" key="2">
    <source>
        <dbReference type="PROSITE" id="PS51733"/>
    </source>
</evidence>
<dbReference type="Gene3D" id="2.30.30.100">
    <property type="match status" value="1"/>
</dbReference>
<dbReference type="InterPro" id="IPR045864">
    <property type="entry name" value="aa-tRNA-synth_II/BPL/LPL"/>
</dbReference>
<reference evidence="3" key="2">
    <citation type="journal article" date="2012" name="PLoS ONE">
        <title>A Deeply Branching Thermophilic Bacterium with an Ancient Acetyl-CoA Pathway Dominates a Subsurface Ecosystem.</title>
        <authorList>
            <person name="Takami H."/>
            <person name="Noguchi H."/>
            <person name="Takaki Y."/>
            <person name="Uchiyama I."/>
            <person name="Toyoda A."/>
            <person name="Nishi S."/>
            <person name="Chee G.-J."/>
            <person name="Arai W."/>
            <person name="Nunoura T."/>
            <person name="Itoh T."/>
            <person name="Hattori M."/>
            <person name="Takai K."/>
        </authorList>
    </citation>
    <scope>NUCLEOTIDE SEQUENCE</scope>
</reference>
<dbReference type="PANTHER" id="PTHR12835:SF5">
    <property type="entry name" value="BIOTIN--PROTEIN LIGASE"/>
    <property type="match status" value="1"/>
</dbReference>
<gene>
    <name evidence="3" type="ORF">HGMM_F36A01C07</name>
</gene>
<dbReference type="Gene3D" id="3.30.930.10">
    <property type="entry name" value="Bira Bifunctional Protein, Domain 2"/>
    <property type="match status" value="1"/>
</dbReference>
<dbReference type="InterPro" id="IPR004408">
    <property type="entry name" value="Biotin_CoA_COase_ligase"/>
</dbReference>
<dbReference type="EMBL" id="AP011742">
    <property type="protein sequence ID" value="BAL56272.1"/>
    <property type="molecule type" value="Genomic_DNA"/>
</dbReference>
<sequence>MTTPPDDLTETLSRRLDTRWAGRPLVLKTHTGSTNDDAHAAAMAGAPHGYTIVADAQSAGRGRHGRLWFSPPGENLYVSVVIRPRLRTTEAPLVTLAAGLAVADAIAPWISERRVTIKWPNDVRIDGRKVAGVLVEGNIRGEQLAFAVVGIGINVRGATLPDTLATTATTLRLASGMTVSRSAVLHTLLAALELRIDSLLTDGPEPTISAVSARCDTLGTRVRVDGIEGVAERITASGGLLLRRDDGTHTEVRAGEITTLM</sequence>
<dbReference type="GO" id="GO:0005737">
    <property type="term" value="C:cytoplasm"/>
    <property type="evidence" value="ECO:0007669"/>
    <property type="project" value="TreeGrafter"/>
</dbReference>
<evidence type="ECO:0000313" key="3">
    <source>
        <dbReference type="EMBL" id="BAL56272.1"/>
    </source>
</evidence>
<name>H5SJD6_9DELT</name>
<dbReference type="PANTHER" id="PTHR12835">
    <property type="entry name" value="BIOTIN PROTEIN LIGASE"/>
    <property type="match status" value="1"/>
</dbReference>
<organism evidence="3">
    <name type="scientific">uncultured delta proteobacterium</name>
    <dbReference type="NCBI Taxonomy" id="34034"/>
    <lineage>
        <taxon>Bacteria</taxon>
        <taxon>Deltaproteobacteria</taxon>
        <taxon>environmental samples</taxon>
    </lineage>
</organism>
<protein>
    <submittedName>
        <fullName evidence="3">BirA family transcriptional regulator, biotin operon repressor / biotin-[acetyl-CoA-carboxylase] ligase</fullName>
    </submittedName>
</protein>